<protein>
    <submittedName>
        <fullName evidence="3">Secreted protein</fullName>
    </submittedName>
</protein>
<dbReference type="Proteomes" id="UP000267027">
    <property type="component" value="Unassembled WGS sequence"/>
</dbReference>
<evidence type="ECO:0000313" key="1">
    <source>
        <dbReference type="EMBL" id="VDM56024.1"/>
    </source>
</evidence>
<keyword evidence="2" id="KW-1185">Reference proteome</keyword>
<sequence>MIAIIIPSVSIVQGSIGCAVAPAFNSVREYPSGCPPPSSIGVTLRVDARRVSLCCQLAGVEPTTNNQAVDDHHAS</sequence>
<name>A0A0R3PJ38_ANGCS</name>
<reference evidence="1 2" key="2">
    <citation type="submission" date="2018-11" db="EMBL/GenBank/DDBJ databases">
        <authorList>
            <consortium name="Pathogen Informatics"/>
        </authorList>
    </citation>
    <scope>NUCLEOTIDE SEQUENCE [LARGE SCALE GENOMIC DNA]</scope>
    <source>
        <strain evidence="1 2">Costa Rica</strain>
    </source>
</reference>
<dbReference type="WBParaSite" id="ACOC_0000443801-mRNA-1">
    <property type="protein sequence ID" value="ACOC_0000443801-mRNA-1"/>
    <property type="gene ID" value="ACOC_0000443801"/>
</dbReference>
<accession>A0A0R3PJ38</accession>
<organism evidence="3">
    <name type="scientific">Angiostrongylus costaricensis</name>
    <name type="common">Nematode worm</name>
    <dbReference type="NCBI Taxonomy" id="334426"/>
    <lineage>
        <taxon>Eukaryota</taxon>
        <taxon>Metazoa</taxon>
        <taxon>Ecdysozoa</taxon>
        <taxon>Nematoda</taxon>
        <taxon>Chromadorea</taxon>
        <taxon>Rhabditida</taxon>
        <taxon>Rhabditina</taxon>
        <taxon>Rhabditomorpha</taxon>
        <taxon>Strongyloidea</taxon>
        <taxon>Metastrongylidae</taxon>
        <taxon>Angiostrongylus</taxon>
    </lineage>
</organism>
<proteinExistence type="predicted"/>
<dbReference type="AlphaFoldDB" id="A0A0R3PJ38"/>
<evidence type="ECO:0000313" key="3">
    <source>
        <dbReference type="WBParaSite" id="ACOC_0000443801-mRNA-1"/>
    </source>
</evidence>
<reference evidence="3" key="1">
    <citation type="submission" date="2017-02" db="UniProtKB">
        <authorList>
            <consortium name="WormBaseParasite"/>
        </authorList>
    </citation>
    <scope>IDENTIFICATION</scope>
</reference>
<evidence type="ECO:0000313" key="2">
    <source>
        <dbReference type="Proteomes" id="UP000267027"/>
    </source>
</evidence>
<gene>
    <name evidence="1" type="ORF">ACOC_LOCUS4439</name>
</gene>
<dbReference type="EMBL" id="UYYA01003816">
    <property type="protein sequence ID" value="VDM56024.1"/>
    <property type="molecule type" value="Genomic_DNA"/>
</dbReference>